<keyword evidence="15" id="KW-1185">Reference proteome</keyword>
<keyword evidence="5" id="KW-0679">Respiratory chain</keyword>
<sequence length="375" mass="42039">MFRTAVFLPLAVTRIGPRLAGLTPKSAAGMSAVIWRRAMSSGAGSAGGGAARDESDNDNNGDDFARDSEGKPIFEESDYYIRYRVPKWNHDWIARETEELIAKAYKRHHALNDHSDKYPIRPSREELESIKPVNHYKPQNVTDKIAFSLVSMLRPLTHMFFRDRYLSHACVLETVAACPGMVAGAFRHMRSLRTMTPDKGWVPHLWEEAENEAAHLMTWMAVIEPTRLERFLVVAAQAVYVTAYALMYATSPRMAHRFVGYLEEEAISAYTLLLESIDSGAQADGPAPDFAKKYWNLPDDATLRDVVLYVRADEAQHALFNHRLSEIIATTGVDSELDVPGEYPSTVDLPPDHPDRVAMRSSITTPRPHPTSEGN</sequence>
<evidence type="ECO:0000256" key="13">
    <source>
        <dbReference type="SAM" id="MobiDB-lite"/>
    </source>
</evidence>
<evidence type="ECO:0000256" key="10">
    <source>
        <dbReference type="ARBA" id="ARBA00023002"/>
    </source>
</evidence>
<evidence type="ECO:0000256" key="5">
    <source>
        <dbReference type="ARBA" id="ARBA00022660"/>
    </source>
</evidence>
<dbReference type="eggNOG" id="ENOG502QSB5">
    <property type="taxonomic scope" value="Eukaryota"/>
</dbReference>
<evidence type="ECO:0000313" key="14">
    <source>
        <dbReference type="EMBL" id="KNC46190.1"/>
    </source>
</evidence>
<evidence type="ECO:0000256" key="9">
    <source>
        <dbReference type="ARBA" id="ARBA00022989"/>
    </source>
</evidence>
<dbReference type="EMBL" id="GL349433">
    <property type="protein sequence ID" value="KNC46190.1"/>
    <property type="molecule type" value="Genomic_DNA"/>
</dbReference>
<dbReference type="GO" id="GO:0016301">
    <property type="term" value="F:kinase activity"/>
    <property type="evidence" value="ECO:0007669"/>
    <property type="project" value="UniProtKB-KW"/>
</dbReference>
<evidence type="ECO:0000256" key="7">
    <source>
        <dbReference type="ARBA" id="ARBA00022723"/>
    </source>
</evidence>
<reference evidence="14 15" key="1">
    <citation type="submission" date="2010-05" db="EMBL/GenBank/DDBJ databases">
        <title>The Genome Sequence of Thecamonas trahens ATCC 50062.</title>
        <authorList>
            <consortium name="The Broad Institute Genome Sequencing Platform"/>
            <person name="Russ C."/>
            <person name="Cuomo C."/>
            <person name="Shea T."/>
            <person name="Young S.K."/>
            <person name="Zeng Q."/>
            <person name="Koehrsen M."/>
            <person name="Haas B."/>
            <person name="Borodovsky M."/>
            <person name="Guigo R."/>
            <person name="Alvarado L."/>
            <person name="Berlin A."/>
            <person name="Bochicchio J."/>
            <person name="Borenstein D."/>
            <person name="Chapman S."/>
            <person name="Chen Z."/>
            <person name="Freedman E."/>
            <person name="Gellesch M."/>
            <person name="Goldberg J."/>
            <person name="Griggs A."/>
            <person name="Gujja S."/>
            <person name="Heilman E."/>
            <person name="Heiman D."/>
            <person name="Hepburn T."/>
            <person name="Howarth C."/>
            <person name="Jen D."/>
            <person name="Larson L."/>
            <person name="Mehta T."/>
            <person name="Park D."/>
            <person name="Pearson M."/>
            <person name="Roberts A."/>
            <person name="Saif S."/>
            <person name="Shenoy N."/>
            <person name="Sisk P."/>
            <person name="Stolte C."/>
            <person name="Sykes S."/>
            <person name="Thomson T."/>
            <person name="Walk T."/>
            <person name="White J."/>
            <person name="Yandava C."/>
            <person name="Burger G."/>
            <person name="Gray M.W."/>
            <person name="Holland P.W.H."/>
            <person name="King N."/>
            <person name="Lang F.B.F."/>
            <person name="Roger A.J."/>
            <person name="Ruiz-Trillo I."/>
            <person name="Lander E."/>
            <person name="Nusbaum C."/>
        </authorList>
    </citation>
    <scope>NUCLEOTIDE SEQUENCE [LARGE SCALE GENOMIC DNA]</scope>
    <source>
        <strain evidence="14 15">ATCC 50062</strain>
    </source>
</reference>
<dbReference type="PANTHER" id="PTHR31803">
    <property type="entry name" value="ALTERNATIVE OXIDASE"/>
    <property type="match status" value="1"/>
</dbReference>
<keyword evidence="14" id="KW-0418">Kinase</keyword>
<evidence type="ECO:0000256" key="8">
    <source>
        <dbReference type="ARBA" id="ARBA00022982"/>
    </source>
</evidence>
<keyword evidence="4" id="KW-0813">Transport</keyword>
<dbReference type="Proteomes" id="UP000054408">
    <property type="component" value="Unassembled WGS sequence"/>
</dbReference>
<dbReference type="GO" id="GO:0016020">
    <property type="term" value="C:membrane"/>
    <property type="evidence" value="ECO:0007669"/>
    <property type="project" value="UniProtKB-SubCell"/>
</dbReference>
<dbReference type="Gene3D" id="1.20.1260.140">
    <property type="entry name" value="Alternative oxidase"/>
    <property type="match status" value="1"/>
</dbReference>
<gene>
    <name evidence="14" type="ORF">AMSG_00309</name>
</gene>
<comment type="subcellular location">
    <subcellularLocation>
        <location evidence="2">Membrane</location>
    </subcellularLocation>
</comment>
<evidence type="ECO:0000256" key="2">
    <source>
        <dbReference type="ARBA" id="ARBA00004370"/>
    </source>
</evidence>
<evidence type="ECO:0000313" key="15">
    <source>
        <dbReference type="Proteomes" id="UP000054408"/>
    </source>
</evidence>
<dbReference type="PANTHER" id="PTHR31803:SF3">
    <property type="entry name" value="ALTERNATIVE OXIDASE"/>
    <property type="match status" value="1"/>
</dbReference>
<dbReference type="RefSeq" id="XP_013763165.1">
    <property type="nucleotide sequence ID" value="XM_013907711.1"/>
</dbReference>
<evidence type="ECO:0000256" key="4">
    <source>
        <dbReference type="ARBA" id="ARBA00022448"/>
    </source>
</evidence>
<evidence type="ECO:0000256" key="12">
    <source>
        <dbReference type="ARBA" id="ARBA00023136"/>
    </source>
</evidence>
<dbReference type="Pfam" id="PF01786">
    <property type="entry name" value="AOX"/>
    <property type="match status" value="1"/>
</dbReference>
<dbReference type="GO" id="GO:0046872">
    <property type="term" value="F:metal ion binding"/>
    <property type="evidence" value="ECO:0007669"/>
    <property type="project" value="UniProtKB-KW"/>
</dbReference>
<keyword evidence="9" id="KW-1133">Transmembrane helix</keyword>
<keyword evidence="12" id="KW-0472">Membrane</keyword>
<organism evidence="14 15">
    <name type="scientific">Thecamonas trahens ATCC 50062</name>
    <dbReference type="NCBI Taxonomy" id="461836"/>
    <lineage>
        <taxon>Eukaryota</taxon>
        <taxon>Apusozoa</taxon>
        <taxon>Apusomonadida</taxon>
        <taxon>Apusomonadidae</taxon>
        <taxon>Thecamonas</taxon>
    </lineage>
</organism>
<dbReference type="GO" id="GO:0009916">
    <property type="term" value="F:alternative oxidase activity"/>
    <property type="evidence" value="ECO:0007669"/>
    <property type="project" value="InterPro"/>
</dbReference>
<dbReference type="InterPro" id="IPR002680">
    <property type="entry name" value="AOX"/>
</dbReference>
<keyword evidence="6" id="KW-0812">Transmembrane</keyword>
<name>A0A0L0D246_THETB</name>
<evidence type="ECO:0000256" key="1">
    <source>
        <dbReference type="ARBA" id="ARBA00001962"/>
    </source>
</evidence>
<feature type="region of interest" description="Disordered" evidence="13">
    <location>
        <begin position="44"/>
        <end position="69"/>
    </location>
</feature>
<evidence type="ECO:0000256" key="11">
    <source>
        <dbReference type="ARBA" id="ARBA00023004"/>
    </source>
</evidence>
<dbReference type="AlphaFoldDB" id="A0A0L0D246"/>
<comment type="cofactor">
    <cofactor evidence="1">
        <name>Fe cation</name>
        <dbReference type="ChEBI" id="CHEBI:24875"/>
    </cofactor>
</comment>
<accession>A0A0L0D246</accession>
<dbReference type="STRING" id="461836.A0A0L0D246"/>
<evidence type="ECO:0000256" key="6">
    <source>
        <dbReference type="ARBA" id="ARBA00022692"/>
    </source>
</evidence>
<dbReference type="GO" id="GO:0010230">
    <property type="term" value="P:alternative respiration"/>
    <property type="evidence" value="ECO:0007669"/>
    <property type="project" value="TreeGrafter"/>
</dbReference>
<comment type="similarity">
    <text evidence="3">Belongs to the alternative oxidase family.</text>
</comment>
<keyword evidence="11" id="KW-0408">Iron</keyword>
<keyword evidence="14" id="KW-0808">Transferase</keyword>
<dbReference type="GO" id="GO:0005739">
    <property type="term" value="C:mitochondrion"/>
    <property type="evidence" value="ECO:0007669"/>
    <property type="project" value="TreeGrafter"/>
</dbReference>
<keyword evidence="8" id="KW-0249">Electron transport</keyword>
<keyword evidence="10" id="KW-0560">Oxidoreductase</keyword>
<dbReference type="GeneID" id="25560122"/>
<dbReference type="InterPro" id="IPR038659">
    <property type="entry name" value="AOX_sf"/>
</dbReference>
<feature type="region of interest" description="Disordered" evidence="13">
    <location>
        <begin position="339"/>
        <end position="375"/>
    </location>
</feature>
<evidence type="ECO:0000256" key="3">
    <source>
        <dbReference type="ARBA" id="ARBA00008388"/>
    </source>
</evidence>
<keyword evidence="7" id="KW-0479">Metal-binding</keyword>
<protein>
    <submittedName>
        <fullName evidence="14">CMGC/CK2 protein kinase</fullName>
    </submittedName>
</protein>
<proteinExistence type="inferred from homology"/>
<dbReference type="OrthoDB" id="16906at2759"/>
<dbReference type="OMA" id="WIDEEAR"/>